<proteinExistence type="predicted"/>
<protein>
    <submittedName>
        <fullName evidence="2">Uncharacterized protein</fullName>
    </submittedName>
</protein>
<feature type="compositionally biased region" description="Basic and acidic residues" evidence="1">
    <location>
        <begin position="28"/>
        <end position="42"/>
    </location>
</feature>
<name>S9TJY9_9TRYP</name>
<gene>
    <name evidence="2" type="ORF">STCU_10800</name>
</gene>
<feature type="compositionally biased region" description="Low complexity" evidence="1">
    <location>
        <begin position="81"/>
        <end position="92"/>
    </location>
</feature>
<feature type="region of interest" description="Disordered" evidence="1">
    <location>
        <begin position="1"/>
        <end position="92"/>
    </location>
</feature>
<dbReference type="AlphaFoldDB" id="S9TJY9"/>
<sequence>MMRSATVIGATESNSNSANHKSVNDTVEGTKKESDVNEKEDTSTNDDNSEGTKAAATPLSEAEQLRLWRQEALAMSKKRQAQTQQQTPAVVM</sequence>
<feature type="compositionally biased region" description="Polar residues" evidence="1">
    <location>
        <begin position="11"/>
        <end position="27"/>
    </location>
</feature>
<evidence type="ECO:0000256" key="1">
    <source>
        <dbReference type="SAM" id="MobiDB-lite"/>
    </source>
</evidence>
<evidence type="ECO:0000313" key="3">
    <source>
        <dbReference type="Proteomes" id="UP000015354"/>
    </source>
</evidence>
<organism evidence="2 3">
    <name type="scientific">Strigomonas culicis</name>
    <dbReference type="NCBI Taxonomy" id="28005"/>
    <lineage>
        <taxon>Eukaryota</taxon>
        <taxon>Discoba</taxon>
        <taxon>Euglenozoa</taxon>
        <taxon>Kinetoplastea</taxon>
        <taxon>Metakinetoplastina</taxon>
        <taxon>Trypanosomatida</taxon>
        <taxon>Trypanosomatidae</taxon>
        <taxon>Strigomonadinae</taxon>
        <taxon>Strigomonas</taxon>
    </lineage>
</organism>
<evidence type="ECO:0000313" key="2">
    <source>
        <dbReference type="EMBL" id="EPY17124.1"/>
    </source>
</evidence>
<comment type="caution">
    <text evidence="2">The sequence shown here is derived from an EMBL/GenBank/DDBJ whole genome shotgun (WGS) entry which is preliminary data.</text>
</comment>
<reference evidence="2 3" key="1">
    <citation type="journal article" date="2013" name="PLoS ONE">
        <title>Predicting the Proteins of Angomonas deanei, Strigomonas culicis and Their Respective Endosymbionts Reveals New Aspects of the Trypanosomatidae Family.</title>
        <authorList>
            <person name="Motta M.C."/>
            <person name="Martins A.C."/>
            <person name="de Souza S.S."/>
            <person name="Catta-Preta C.M."/>
            <person name="Silva R."/>
            <person name="Klein C.C."/>
            <person name="de Almeida L.G."/>
            <person name="de Lima Cunha O."/>
            <person name="Ciapina L.P."/>
            <person name="Brocchi M."/>
            <person name="Colabardini A.C."/>
            <person name="de Araujo Lima B."/>
            <person name="Machado C.R."/>
            <person name="de Almeida Soares C.M."/>
            <person name="Probst C.M."/>
            <person name="de Menezes C.B."/>
            <person name="Thompson C.E."/>
            <person name="Bartholomeu D.C."/>
            <person name="Gradia D.F."/>
            <person name="Pavoni D.P."/>
            <person name="Grisard E.C."/>
            <person name="Fantinatti-Garboggini F."/>
            <person name="Marchini F.K."/>
            <person name="Rodrigues-Luiz G.F."/>
            <person name="Wagner G."/>
            <person name="Goldman G.H."/>
            <person name="Fietto J.L."/>
            <person name="Elias M.C."/>
            <person name="Goldman M.H."/>
            <person name="Sagot M.F."/>
            <person name="Pereira M."/>
            <person name="Stoco P.H."/>
            <person name="de Mendonca-Neto R.P."/>
            <person name="Teixeira S.M."/>
            <person name="Maciel T.E."/>
            <person name="de Oliveira Mendes T.A."/>
            <person name="Urmenyi T.P."/>
            <person name="de Souza W."/>
            <person name="Schenkman S."/>
            <person name="de Vasconcelos A.T."/>
        </authorList>
    </citation>
    <scope>NUCLEOTIDE SEQUENCE [LARGE SCALE GENOMIC DNA]</scope>
</reference>
<dbReference type="Proteomes" id="UP000015354">
    <property type="component" value="Unassembled WGS sequence"/>
</dbReference>
<dbReference type="EMBL" id="ATMH01010658">
    <property type="protein sequence ID" value="EPY17124.1"/>
    <property type="molecule type" value="Genomic_DNA"/>
</dbReference>
<accession>S9TJY9</accession>
<keyword evidence="3" id="KW-1185">Reference proteome</keyword>